<dbReference type="GO" id="GO:0071281">
    <property type="term" value="P:cellular response to iron ion"/>
    <property type="evidence" value="ECO:0007669"/>
    <property type="project" value="TreeGrafter"/>
</dbReference>
<reference evidence="19" key="1">
    <citation type="submission" date="2020-05" db="EMBL/GenBank/DDBJ databases">
        <title>Novel species in genus Nocardioides.</title>
        <authorList>
            <person name="Zhang G."/>
        </authorList>
    </citation>
    <scope>NUCLEOTIDE SEQUENCE [LARGE SCALE GENOMIC DNA]</scope>
    <source>
        <strain evidence="19">zg-1050</strain>
    </source>
</reference>
<comment type="similarity">
    <text evidence="2">Belongs to the bacterial solute-binding protein 8 family.</text>
</comment>
<dbReference type="AlphaFoldDB" id="A0A6M8J2Z9"/>
<evidence type="ECO:0000256" key="14">
    <source>
        <dbReference type="ARBA" id="ARBA00031463"/>
    </source>
</evidence>
<protein>
    <recommendedName>
        <fullName evidence="3">High-affinity heme uptake system protein IsdE</fullName>
    </recommendedName>
    <alternativeName>
        <fullName evidence="14">Iron-regulated surface determinant protein E</fullName>
    </alternativeName>
    <alternativeName>
        <fullName evidence="13">Staphylococcal iron-regulated protein F</fullName>
    </alternativeName>
</protein>
<feature type="signal peptide" evidence="16">
    <location>
        <begin position="1"/>
        <end position="24"/>
    </location>
</feature>
<dbReference type="GO" id="GO:0016020">
    <property type="term" value="C:membrane"/>
    <property type="evidence" value="ECO:0007669"/>
    <property type="project" value="InterPro"/>
</dbReference>
<dbReference type="Proteomes" id="UP000503297">
    <property type="component" value="Chromosome"/>
</dbReference>
<organism evidence="18 19">
    <name type="scientific">Berryella wangjianweii</name>
    <dbReference type="NCBI Taxonomy" id="2734634"/>
    <lineage>
        <taxon>Bacteria</taxon>
        <taxon>Bacillati</taxon>
        <taxon>Actinomycetota</taxon>
        <taxon>Coriobacteriia</taxon>
        <taxon>Eggerthellales</taxon>
        <taxon>Eggerthellaceae</taxon>
        <taxon>Berryella</taxon>
    </lineage>
</organism>
<feature type="domain" description="Fe/B12 periplasmic-binding" evidence="17">
    <location>
        <begin position="39"/>
        <end position="294"/>
    </location>
</feature>
<dbReference type="PROSITE" id="PS51257">
    <property type="entry name" value="PROKAR_LIPOPROTEIN"/>
    <property type="match status" value="1"/>
</dbReference>
<feature type="chain" id="PRO_5038875321" description="High-affinity heme uptake system protein IsdE" evidence="16">
    <location>
        <begin position="25"/>
        <end position="372"/>
    </location>
</feature>
<evidence type="ECO:0000259" key="17">
    <source>
        <dbReference type="PROSITE" id="PS50983"/>
    </source>
</evidence>
<dbReference type="SUPFAM" id="SSF53807">
    <property type="entry name" value="Helical backbone' metal receptor"/>
    <property type="match status" value="1"/>
</dbReference>
<accession>A0A6M8J2Z9</accession>
<dbReference type="InterPro" id="IPR050902">
    <property type="entry name" value="ABC_Transporter_SBP"/>
</dbReference>
<evidence type="ECO:0000256" key="9">
    <source>
        <dbReference type="ARBA" id="ARBA00023004"/>
    </source>
</evidence>
<keyword evidence="11" id="KW-0564">Palmitate</keyword>
<dbReference type="KEGG" id="bwa:HLV38_03510"/>
<feature type="compositionally biased region" description="Low complexity" evidence="15">
    <location>
        <begin position="308"/>
        <end position="346"/>
    </location>
</feature>
<dbReference type="PANTHER" id="PTHR30535">
    <property type="entry name" value="VITAMIN B12-BINDING PROTEIN"/>
    <property type="match status" value="1"/>
</dbReference>
<keyword evidence="5" id="KW-1003">Cell membrane</keyword>
<keyword evidence="6" id="KW-0349">Heme</keyword>
<evidence type="ECO:0000256" key="5">
    <source>
        <dbReference type="ARBA" id="ARBA00022475"/>
    </source>
</evidence>
<dbReference type="Gene3D" id="3.40.50.1980">
    <property type="entry name" value="Nitrogenase molybdenum iron protein domain"/>
    <property type="match status" value="2"/>
</dbReference>
<gene>
    <name evidence="18" type="primary">isdE</name>
    <name evidence="18" type="ORF">HLV38_03510</name>
</gene>
<evidence type="ECO:0000256" key="15">
    <source>
        <dbReference type="SAM" id="MobiDB-lite"/>
    </source>
</evidence>
<keyword evidence="19" id="KW-1185">Reference proteome</keyword>
<evidence type="ECO:0000256" key="10">
    <source>
        <dbReference type="ARBA" id="ARBA00023136"/>
    </source>
</evidence>
<dbReference type="EMBL" id="CP053716">
    <property type="protein sequence ID" value="QKF08007.1"/>
    <property type="molecule type" value="Genomic_DNA"/>
</dbReference>
<dbReference type="PROSITE" id="PS50983">
    <property type="entry name" value="FE_B12_PBP"/>
    <property type="match status" value="1"/>
</dbReference>
<evidence type="ECO:0000256" key="12">
    <source>
        <dbReference type="ARBA" id="ARBA00023288"/>
    </source>
</evidence>
<evidence type="ECO:0000313" key="19">
    <source>
        <dbReference type="Proteomes" id="UP000503297"/>
    </source>
</evidence>
<keyword evidence="7" id="KW-0479">Metal-binding</keyword>
<evidence type="ECO:0000256" key="6">
    <source>
        <dbReference type="ARBA" id="ARBA00022617"/>
    </source>
</evidence>
<dbReference type="GO" id="GO:0046872">
    <property type="term" value="F:metal ion binding"/>
    <property type="evidence" value="ECO:0007669"/>
    <property type="project" value="UniProtKB-KW"/>
</dbReference>
<dbReference type="PANTHER" id="PTHR30535:SF36">
    <property type="entry name" value="HIGH-AFFINITY HEME UPTAKE SYSTEM PROTEIN ISDE"/>
    <property type="match status" value="1"/>
</dbReference>
<keyword evidence="8 16" id="KW-0732">Signal</keyword>
<dbReference type="InterPro" id="IPR019957">
    <property type="entry name" value="ABC_transptr_haem-bd_IsdE"/>
</dbReference>
<name>A0A6M8J2Z9_9ACTN</name>
<keyword evidence="10" id="KW-0472">Membrane</keyword>
<evidence type="ECO:0000313" key="18">
    <source>
        <dbReference type="EMBL" id="QKF08007.1"/>
    </source>
</evidence>
<evidence type="ECO:0000256" key="16">
    <source>
        <dbReference type="SAM" id="SignalP"/>
    </source>
</evidence>
<dbReference type="NCBIfam" id="TIGR03659">
    <property type="entry name" value="IsdE"/>
    <property type="match status" value="1"/>
</dbReference>
<evidence type="ECO:0000256" key="11">
    <source>
        <dbReference type="ARBA" id="ARBA00023139"/>
    </source>
</evidence>
<evidence type="ECO:0000256" key="1">
    <source>
        <dbReference type="ARBA" id="ARBA00001970"/>
    </source>
</evidence>
<proteinExistence type="inferred from homology"/>
<comment type="cofactor">
    <cofactor evidence="1">
        <name>heme b</name>
        <dbReference type="ChEBI" id="CHEBI:60344"/>
    </cofactor>
</comment>
<dbReference type="GO" id="GO:0020037">
    <property type="term" value="F:heme binding"/>
    <property type="evidence" value="ECO:0007669"/>
    <property type="project" value="InterPro"/>
</dbReference>
<keyword evidence="12" id="KW-0449">Lipoprotein</keyword>
<keyword evidence="4" id="KW-0813">Transport</keyword>
<dbReference type="Pfam" id="PF01497">
    <property type="entry name" value="Peripla_BP_2"/>
    <property type="match status" value="1"/>
</dbReference>
<dbReference type="InterPro" id="IPR002491">
    <property type="entry name" value="ABC_transptr_periplasmic_BD"/>
</dbReference>
<evidence type="ECO:0000256" key="7">
    <source>
        <dbReference type="ARBA" id="ARBA00022723"/>
    </source>
</evidence>
<feature type="region of interest" description="Disordered" evidence="15">
    <location>
        <begin position="301"/>
        <end position="372"/>
    </location>
</feature>
<evidence type="ECO:0000256" key="3">
    <source>
        <dbReference type="ARBA" id="ARBA00015862"/>
    </source>
</evidence>
<evidence type="ECO:0000256" key="13">
    <source>
        <dbReference type="ARBA" id="ARBA00031148"/>
    </source>
</evidence>
<keyword evidence="9" id="KW-0408">Iron</keyword>
<dbReference type="GO" id="GO:0015886">
    <property type="term" value="P:heme transport"/>
    <property type="evidence" value="ECO:0007669"/>
    <property type="project" value="InterPro"/>
</dbReference>
<evidence type="ECO:0000256" key="8">
    <source>
        <dbReference type="ARBA" id="ARBA00022729"/>
    </source>
</evidence>
<evidence type="ECO:0000256" key="4">
    <source>
        <dbReference type="ARBA" id="ARBA00022448"/>
    </source>
</evidence>
<sequence>MRRAWLAAACALLAALLLGGCVNQHPDRDASGDGGAAQRIVVTSPAVAEMTDRLGLDVVGVPKTAFDLPARYADATVVGPPMAPDLEVLATLHPDYIVSPISLSNDLRPKYASIGRASIFANLNSVDGLYESVSYLGAKFDRQQQADQLVAQYRRYMDDFRARIADKPRPRVLVLMGVPGSYLVATPHSYVGSLVEQAGGQNVYDDAPDAFVNANTEDMLARDPDIILRCAHALPDQIRDMFAKEFSTNDIWRHFRAVQEGRVHDLPHDQFGMSATFRYPEAHTTLLGLLYGMDEGAAASVPGATPHAPDAGDSGSAAGRPPATTGDSSPSDAASADAPVASRPSPTDAAAVTASHRSSSALQGPSEKKGLS</sequence>
<evidence type="ECO:0000256" key="2">
    <source>
        <dbReference type="ARBA" id="ARBA00008814"/>
    </source>
</evidence>